<keyword evidence="1" id="KW-1133">Transmembrane helix</keyword>
<dbReference type="EMBL" id="JANGAC010000012">
    <property type="protein sequence ID" value="MCQ4924399.1"/>
    <property type="molecule type" value="Genomic_DNA"/>
</dbReference>
<evidence type="ECO:0000313" key="3">
    <source>
        <dbReference type="Proteomes" id="UP001524478"/>
    </source>
</evidence>
<proteinExistence type="predicted"/>
<keyword evidence="1" id="KW-0812">Transmembrane</keyword>
<comment type="caution">
    <text evidence="2">The sequence shown here is derived from an EMBL/GenBank/DDBJ whole genome shotgun (WGS) entry which is preliminary data.</text>
</comment>
<feature type="transmembrane region" description="Helical" evidence="1">
    <location>
        <begin position="7"/>
        <end position="25"/>
    </location>
</feature>
<keyword evidence="1" id="KW-0472">Membrane</keyword>
<sequence>MRQKSKGFKWLLIIVVVAAIGVYFLPQIGPPKEVAGDEIEVKSEDISTYYSFSGSIEAKDR</sequence>
<keyword evidence="3" id="KW-1185">Reference proteome</keyword>
<name>A0ABT1SD35_9FIRM</name>
<organism evidence="2 3">
    <name type="scientific">Tissierella carlieri</name>
    <dbReference type="NCBI Taxonomy" id="689904"/>
    <lineage>
        <taxon>Bacteria</taxon>
        <taxon>Bacillati</taxon>
        <taxon>Bacillota</taxon>
        <taxon>Tissierellia</taxon>
        <taxon>Tissierellales</taxon>
        <taxon>Tissierellaceae</taxon>
        <taxon>Tissierella</taxon>
    </lineage>
</organism>
<dbReference type="Proteomes" id="UP001524478">
    <property type="component" value="Unassembled WGS sequence"/>
</dbReference>
<evidence type="ECO:0000256" key="1">
    <source>
        <dbReference type="SAM" id="Phobius"/>
    </source>
</evidence>
<dbReference type="RefSeq" id="WP_256312148.1">
    <property type="nucleotide sequence ID" value="NZ_JANGAC010000012.1"/>
</dbReference>
<reference evidence="2 3" key="1">
    <citation type="submission" date="2022-06" db="EMBL/GenBank/DDBJ databases">
        <title>Isolation of gut microbiota from human fecal samples.</title>
        <authorList>
            <person name="Pamer E.G."/>
            <person name="Barat B."/>
            <person name="Waligurski E."/>
            <person name="Medina S."/>
            <person name="Paddock L."/>
            <person name="Mostad J."/>
        </authorList>
    </citation>
    <scope>NUCLEOTIDE SEQUENCE [LARGE SCALE GENOMIC DNA]</scope>
    <source>
        <strain evidence="2 3">DFI.7.95</strain>
    </source>
</reference>
<accession>A0ABT1SD35</accession>
<protein>
    <recommendedName>
        <fullName evidence="4">Efflux RND transporter periplasmic adaptor subunit</fullName>
    </recommendedName>
</protein>
<evidence type="ECO:0008006" key="4">
    <source>
        <dbReference type="Google" id="ProtNLM"/>
    </source>
</evidence>
<gene>
    <name evidence="2" type="ORF">NE686_14955</name>
</gene>
<evidence type="ECO:0000313" key="2">
    <source>
        <dbReference type="EMBL" id="MCQ4924399.1"/>
    </source>
</evidence>